<feature type="region of interest" description="Disordered" evidence="1">
    <location>
        <begin position="255"/>
        <end position="283"/>
    </location>
</feature>
<gene>
    <name evidence="2" type="ORF">GCM10023226_09180</name>
</gene>
<dbReference type="SUPFAM" id="SSF49879">
    <property type="entry name" value="SMAD/FHA domain"/>
    <property type="match status" value="1"/>
</dbReference>
<feature type="compositionally biased region" description="Pro residues" evidence="1">
    <location>
        <begin position="271"/>
        <end position="283"/>
    </location>
</feature>
<protein>
    <recommendedName>
        <fullName evidence="4">FHA domain-containing protein</fullName>
    </recommendedName>
</protein>
<dbReference type="InterPro" id="IPR008984">
    <property type="entry name" value="SMAD_FHA_dom_sf"/>
</dbReference>
<organism evidence="2 3">
    <name type="scientific">Nocardioides nanhaiensis</name>
    <dbReference type="NCBI Taxonomy" id="1476871"/>
    <lineage>
        <taxon>Bacteria</taxon>
        <taxon>Bacillati</taxon>
        <taxon>Actinomycetota</taxon>
        <taxon>Actinomycetes</taxon>
        <taxon>Propionibacteriales</taxon>
        <taxon>Nocardioidaceae</taxon>
        <taxon>Nocardioides</taxon>
    </lineage>
</organism>
<evidence type="ECO:0000313" key="2">
    <source>
        <dbReference type="EMBL" id="GAA4674200.1"/>
    </source>
</evidence>
<accession>A0ABP8VWL4</accession>
<reference evidence="3" key="1">
    <citation type="journal article" date="2019" name="Int. J. Syst. Evol. Microbiol.">
        <title>The Global Catalogue of Microorganisms (GCM) 10K type strain sequencing project: providing services to taxonomists for standard genome sequencing and annotation.</title>
        <authorList>
            <consortium name="The Broad Institute Genomics Platform"/>
            <consortium name="The Broad Institute Genome Sequencing Center for Infectious Disease"/>
            <person name="Wu L."/>
            <person name="Ma J."/>
        </authorList>
    </citation>
    <scope>NUCLEOTIDE SEQUENCE [LARGE SCALE GENOMIC DNA]</scope>
    <source>
        <strain evidence="3">JCM 18127</strain>
    </source>
</reference>
<dbReference type="Proteomes" id="UP001500621">
    <property type="component" value="Unassembled WGS sequence"/>
</dbReference>
<dbReference type="EMBL" id="BAABIM010000001">
    <property type="protein sequence ID" value="GAA4674200.1"/>
    <property type="molecule type" value="Genomic_DNA"/>
</dbReference>
<comment type="caution">
    <text evidence="2">The sequence shown here is derived from an EMBL/GenBank/DDBJ whole genome shotgun (WGS) entry which is preliminary data.</text>
</comment>
<dbReference type="Gene3D" id="2.60.200.20">
    <property type="match status" value="1"/>
</dbReference>
<sequence length="283" mass="30347">MTLAVAADLRFELQRPGQSPVSGSVRGSANRLELEVDDPGALAGAGDAATLRVLAEGLAQQGVVLRVVHQGEHLVSLGAVNAPWWQRRFTGSRRVRAGSLRGAITSARARARGTESVLPDLSLAPPPTLWPLVPTLRRRPRPRTTTTHDPARGGLPRLVLVREAVGPGERQPIYWLTDGFTIGSDAGCDLVLTGLEPVHARLVHDEADEWIVVPVSGVTRVHGAPVVRQILRTGSRLEVGGHVLAFHREEYADHGRPYGGRIGGELGRQRPQPPRDAVPPSSG</sequence>
<keyword evidence="3" id="KW-1185">Reference proteome</keyword>
<proteinExistence type="predicted"/>
<feature type="compositionally biased region" description="Gly residues" evidence="1">
    <location>
        <begin position="257"/>
        <end position="266"/>
    </location>
</feature>
<dbReference type="RefSeq" id="WP_345263097.1">
    <property type="nucleotide sequence ID" value="NZ_BAABIM010000001.1"/>
</dbReference>
<dbReference type="CDD" id="cd00060">
    <property type="entry name" value="FHA"/>
    <property type="match status" value="1"/>
</dbReference>
<evidence type="ECO:0000313" key="3">
    <source>
        <dbReference type="Proteomes" id="UP001500621"/>
    </source>
</evidence>
<evidence type="ECO:0008006" key="4">
    <source>
        <dbReference type="Google" id="ProtNLM"/>
    </source>
</evidence>
<name>A0ABP8VWL4_9ACTN</name>
<evidence type="ECO:0000256" key="1">
    <source>
        <dbReference type="SAM" id="MobiDB-lite"/>
    </source>
</evidence>